<evidence type="ECO:0000256" key="10">
    <source>
        <dbReference type="SAM" id="Phobius"/>
    </source>
</evidence>
<dbReference type="InterPro" id="IPR006162">
    <property type="entry name" value="Ppantetheine_attach_site"/>
</dbReference>
<dbReference type="AlphaFoldDB" id="A0A1H6E3P8"/>
<evidence type="ECO:0000256" key="8">
    <source>
        <dbReference type="ARBA" id="ARBA00022989"/>
    </source>
</evidence>
<dbReference type="InterPro" id="IPR020846">
    <property type="entry name" value="MFS_dom"/>
</dbReference>
<evidence type="ECO:0000259" key="11">
    <source>
        <dbReference type="PROSITE" id="PS50075"/>
    </source>
</evidence>
<dbReference type="Proteomes" id="UP000236732">
    <property type="component" value="Unassembled WGS sequence"/>
</dbReference>
<feature type="transmembrane region" description="Helical" evidence="10">
    <location>
        <begin position="394"/>
        <end position="421"/>
    </location>
</feature>
<dbReference type="InterPro" id="IPR045851">
    <property type="entry name" value="AMP-bd_C_sf"/>
</dbReference>
<dbReference type="Gene3D" id="1.20.1250.20">
    <property type="entry name" value="MFS general substrate transporter like domains"/>
    <property type="match status" value="1"/>
</dbReference>
<dbReference type="FunFam" id="3.30.300.30:FF:000010">
    <property type="entry name" value="Enterobactin synthetase component F"/>
    <property type="match status" value="1"/>
</dbReference>
<feature type="transmembrane region" description="Helical" evidence="10">
    <location>
        <begin position="519"/>
        <end position="538"/>
    </location>
</feature>
<keyword evidence="4" id="KW-0596">Phosphopantetheine</keyword>
<dbReference type="GO" id="GO:0044550">
    <property type="term" value="P:secondary metabolite biosynthetic process"/>
    <property type="evidence" value="ECO:0007669"/>
    <property type="project" value="TreeGrafter"/>
</dbReference>
<dbReference type="PROSITE" id="PS50075">
    <property type="entry name" value="CARRIER"/>
    <property type="match status" value="1"/>
</dbReference>
<dbReference type="Pfam" id="PF00550">
    <property type="entry name" value="PP-binding"/>
    <property type="match status" value="1"/>
</dbReference>
<feature type="transmembrane region" description="Helical" evidence="10">
    <location>
        <begin position="587"/>
        <end position="605"/>
    </location>
</feature>
<dbReference type="CDD" id="cd06173">
    <property type="entry name" value="MFS_MefA_like"/>
    <property type="match status" value="1"/>
</dbReference>
<sequence length="643" mass="65833">MAERFVADPFGPRGGRMYRTRDLARWRPDGMIDFLGRSDGQVKIRGYRIEPGEVEDVLTGIDGVGQAAVVPRTDAQGAVHLVAYLVPAGPDTNAGADVPADVDAERVRAEAAAVLPGYMVPAAVVTLDRLPLTVNGKLDQQALPDPVIAAPGAGDPPRGPVEEAVAAAFRDVLGLAEVGRGDDFFALGGHSLLVVRLVGRLRESLGTVSVRDVYDAPTPAALAAIAQGQQAGGSGLQPLLEIRGSGAGAPVFCFHPAGGLGWSYTGLVSHLPAVHPIYALQEPLLSDPSAPRRTFEQAVAGYLAQIREVSPRGPYHLVGWSYGGLVAHRVATALLPDPPLWPIYALAAWDGLAAGISASTLTTLVPNLVERDDLPATGALLSLTADLSSMISPALGGLLIATMGVAANYVAAALATVLTAFSISRLPPYPAPGAGRESPARAIAAGLAFAVRHRTVRSVLIAGLATMLLSGPVVLLPALVDTRLGGGEATLGLLYSAPAVGAVLGSLTSGWIGGARRPGVALLAAMLAMGLAVLATGLSVTPVLAFLALTGYGAGRVLTDILCFTLIQRHTPDEVRGRVSSLWQAQVVAAASAGSLVAGLLAEAVGPATALLVYGAGASVLVLALATFLTPLREPDSQPTRTS</sequence>
<evidence type="ECO:0000259" key="12">
    <source>
        <dbReference type="PROSITE" id="PS50850"/>
    </source>
</evidence>
<dbReference type="GO" id="GO:0031177">
    <property type="term" value="F:phosphopantetheine binding"/>
    <property type="evidence" value="ECO:0007669"/>
    <property type="project" value="InterPro"/>
</dbReference>
<evidence type="ECO:0000313" key="14">
    <source>
        <dbReference type="Proteomes" id="UP000236732"/>
    </source>
</evidence>
<dbReference type="SMART" id="SM00823">
    <property type="entry name" value="PKS_PP"/>
    <property type="match status" value="1"/>
</dbReference>
<keyword evidence="14" id="KW-1185">Reference proteome</keyword>
<dbReference type="PROSITE" id="PS00012">
    <property type="entry name" value="PHOSPHOPANTETHEINE"/>
    <property type="match status" value="1"/>
</dbReference>
<feature type="domain" description="Major facilitator superfamily (MFS) profile" evidence="12">
    <location>
        <begin position="408"/>
        <end position="643"/>
    </location>
</feature>
<feature type="domain" description="Carrier" evidence="11">
    <location>
        <begin position="156"/>
        <end position="230"/>
    </location>
</feature>
<dbReference type="SUPFAM" id="SSF103473">
    <property type="entry name" value="MFS general substrate transporter"/>
    <property type="match status" value="1"/>
</dbReference>
<keyword evidence="7 10" id="KW-0812">Transmembrane</keyword>
<feature type="transmembrane region" description="Helical" evidence="10">
    <location>
        <begin position="492"/>
        <end position="512"/>
    </location>
</feature>
<dbReference type="GO" id="GO:0043041">
    <property type="term" value="P:amino acid activation for nonribosomal peptide biosynthetic process"/>
    <property type="evidence" value="ECO:0007669"/>
    <property type="project" value="TreeGrafter"/>
</dbReference>
<dbReference type="InterPro" id="IPR029058">
    <property type="entry name" value="AB_hydrolase_fold"/>
</dbReference>
<dbReference type="OrthoDB" id="5494559at2"/>
<keyword evidence="3" id="KW-0813">Transport</keyword>
<proteinExistence type="predicted"/>
<dbReference type="SUPFAM" id="SSF53474">
    <property type="entry name" value="alpha/beta-Hydrolases"/>
    <property type="match status" value="1"/>
</dbReference>
<dbReference type="GO" id="GO:0072330">
    <property type="term" value="P:monocarboxylic acid biosynthetic process"/>
    <property type="evidence" value="ECO:0007669"/>
    <property type="project" value="UniProtKB-ARBA"/>
</dbReference>
<dbReference type="Gene3D" id="2.30.38.10">
    <property type="entry name" value="Luciferase, Domain 3"/>
    <property type="match status" value="1"/>
</dbReference>
<keyword evidence="8 10" id="KW-1133">Transmembrane helix</keyword>
<evidence type="ECO:0000256" key="6">
    <source>
        <dbReference type="ARBA" id="ARBA00022553"/>
    </source>
</evidence>
<dbReference type="FunFam" id="1.10.1200.10:FF:000016">
    <property type="entry name" value="Non-ribosomal peptide synthase"/>
    <property type="match status" value="1"/>
</dbReference>
<dbReference type="GO" id="GO:0005886">
    <property type="term" value="C:plasma membrane"/>
    <property type="evidence" value="ECO:0007669"/>
    <property type="project" value="UniProtKB-SubCell"/>
</dbReference>
<evidence type="ECO:0000256" key="9">
    <source>
        <dbReference type="ARBA" id="ARBA00023136"/>
    </source>
</evidence>
<dbReference type="Gene3D" id="3.40.50.1820">
    <property type="entry name" value="alpha/beta hydrolase"/>
    <property type="match status" value="1"/>
</dbReference>
<dbReference type="InterPro" id="IPR020806">
    <property type="entry name" value="PKS_PP-bd"/>
</dbReference>
<dbReference type="PANTHER" id="PTHR45527">
    <property type="entry name" value="NONRIBOSOMAL PEPTIDE SYNTHETASE"/>
    <property type="match status" value="1"/>
</dbReference>
<name>A0A1H6E3P8_9ACTN</name>
<gene>
    <name evidence="13" type="ORF">SAMN05444920_107376</name>
</gene>
<dbReference type="GO" id="GO:0005737">
    <property type="term" value="C:cytoplasm"/>
    <property type="evidence" value="ECO:0007669"/>
    <property type="project" value="TreeGrafter"/>
</dbReference>
<dbReference type="PROSITE" id="PS50850">
    <property type="entry name" value="MFS"/>
    <property type="match status" value="1"/>
</dbReference>
<dbReference type="SUPFAM" id="SSF47336">
    <property type="entry name" value="ACP-like"/>
    <property type="match status" value="1"/>
</dbReference>
<keyword evidence="5" id="KW-1003">Cell membrane</keyword>
<comment type="subcellular location">
    <subcellularLocation>
        <location evidence="2">Cell membrane</location>
        <topology evidence="2">Multi-pass membrane protein</topology>
    </subcellularLocation>
</comment>
<dbReference type="InterPro" id="IPR036736">
    <property type="entry name" value="ACP-like_sf"/>
</dbReference>
<dbReference type="GO" id="GO:0022857">
    <property type="term" value="F:transmembrane transporter activity"/>
    <property type="evidence" value="ECO:0007669"/>
    <property type="project" value="InterPro"/>
</dbReference>
<keyword evidence="6" id="KW-0597">Phosphoprotein</keyword>
<evidence type="ECO:0000256" key="1">
    <source>
        <dbReference type="ARBA" id="ARBA00001957"/>
    </source>
</evidence>
<dbReference type="InterPro" id="IPR009081">
    <property type="entry name" value="PP-bd_ACP"/>
</dbReference>
<dbReference type="Pfam" id="PF13193">
    <property type="entry name" value="AMP-binding_C"/>
    <property type="match status" value="1"/>
</dbReference>
<dbReference type="SUPFAM" id="SSF56801">
    <property type="entry name" value="Acetyl-CoA synthetase-like"/>
    <property type="match status" value="1"/>
</dbReference>
<protein>
    <submittedName>
        <fullName evidence="13">AMP-binding enzyme</fullName>
    </submittedName>
</protein>
<evidence type="ECO:0000256" key="7">
    <source>
        <dbReference type="ARBA" id="ARBA00022692"/>
    </source>
</evidence>
<evidence type="ECO:0000256" key="2">
    <source>
        <dbReference type="ARBA" id="ARBA00004651"/>
    </source>
</evidence>
<dbReference type="Gene3D" id="3.30.300.30">
    <property type="match status" value="1"/>
</dbReference>
<evidence type="ECO:0000256" key="4">
    <source>
        <dbReference type="ARBA" id="ARBA00022450"/>
    </source>
</evidence>
<dbReference type="InterPro" id="IPR001031">
    <property type="entry name" value="Thioesterase"/>
</dbReference>
<feature type="transmembrane region" description="Helical" evidence="10">
    <location>
        <begin position="544"/>
        <end position="567"/>
    </location>
</feature>
<evidence type="ECO:0000256" key="3">
    <source>
        <dbReference type="ARBA" id="ARBA00022448"/>
    </source>
</evidence>
<dbReference type="InterPro" id="IPR010290">
    <property type="entry name" value="TM_effector"/>
</dbReference>
<evidence type="ECO:0000313" key="13">
    <source>
        <dbReference type="EMBL" id="SEG91873.1"/>
    </source>
</evidence>
<reference evidence="13 14" key="1">
    <citation type="submission" date="2016-10" db="EMBL/GenBank/DDBJ databases">
        <authorList>
            <person name="de Groot N.N."/>
        </authorList>
    </citation>
    <scope>NUCLEOTIDE SEQUENCE [LARGE SCALE GENOMIC DNA]</scope>
    <source>
        <strain evidence="13 14">CGMCC 4.7037</strain>
    </source>
</reference>
<dbReference type="EMBL" id="FNVT01000007">
    <property type="protein sequence ID" value="SEG91873.1"/>
    <property type="molecule type" value="Genomic_DNA"/>
</dbReference>
<accession>A0A1H6E3P8</accession>
<dbReference type="RefSeq" id="WP_103958726.1">
    <property type="nucleotide sequence ID" value="NZ_FNVT01000007.1"/>
</dbReference>
<dbReference type="InterPro" id="IPR036259">
    <property type="entry name" value="MFS_trans_sf"/>
</dbReference>
<dbReference type="Pfam" id="PF05977">
    <property type="entry name" value="MFS_3"/>
    <property type="match status" value="1"/>
</dbReference>
<comment type="cofactor">
    <cofactor evidence="1">
        <name>pantetheine 4'-phosphate</name>
        <dbReference type="ChEBI" id="CHEBI:47942"/>
    </cofactor>
</comment>
<evidence type="ECO:0000256" key="5">
    <source>
        <dbReference type="ARBA" id="ARBA00022475"/>
    </source>
</evidence>
<organism evidence="13 14">
    <name type="scientific">Nonomuraea solani</name>
    <dbReference type="NCBI Taxonomy" id="1144553"/>
    <lineage>
        <taxon>Bacteria</taxon>
        <taxon>Bacillati</taxon>
        <taxon>Actinomycetota</taxon>
        <taxon>Actinomycetes</taxon>
        <taxon>Streptosporangiales</taxon>
        <taxon>Streptosporangiaceae</taxon>
        <taxon>Nonomuraea</taxon>
    </lineage>
</organism>
<feature type="transmembrane region" description="Helical" evidence="10">
    <location>
        <begin position="459"/>
        <end position="480"/>
    </location>
</feature>
<dbReference type="InterPro" id="IPR025110">
    <property type="entry name" value="AMP-bd_C"/>
</dbReference>
<feature type="transmembrane region" description="Helical" evidence="10">
    <location>
        <begin position="611"/>
        <end position="632"/>
    </location>
</feature>
<dbReference type="Pfam" id="PF00975">
    <property type="entry name" value="Thioesterase"/>
    <property type="match status" value="1"/>
</dbReference>
<keyword evidence="9 10" id="KW-0472">Membrane</keyword>
<dbReference type="PANTHER" id="PTHR45527:SF1">
    <property type="entry name" value="FATTY ACID SYNTHASE"/>
    <property type="match status" value="1"/>
</dbReference>